<comment type="caution">
    <text evidence="3">The sequence shown here is derived from an EMBL/GenBank/DDBJ whole genome shotgun (WGS) entry which is preliminary data.</text>
</comment>
<gene>
    <name evidence="3" type="ORF">B0T26DRAFT_609200</name>
</gene>
<keyword evidence="2" id="KW-0732">Signal</keyword>
<dbReference type="RefSeq" id="XP_060297058.1">
    <property type="nucleotide sequence ID" value="XM_060435871.1"/>
</dbReference>
<evidence type="ECO:0000256" key="1">
    <source>
        <dbReference type="SAM" id="MobiDB-lite"/>
    </source>
</evidence>
<evidence type="ECO:0000313" key="4">
    <source>
        <dbReference type="Proteomes" id="UP001172101"/>
    </source>
</evidence>
<feature type="region of interest" description="Disordered" evidence="1">
    <location>
        <begin position="44"/>
        <end position="68"/>
    </location>
</feature>
<feature type="chain" id="PRO_5041323038" evidence="2">
    <location>
        <begin position="20"/>
        <end position="197"/>
    </location>
</feature>
<proteinExistence type="predicted"/>
<dbReference type="GeneID" id="85319141"/>
<feature type="signal peptide" evidence="2">
    <location>
        <begin position="1"/>
        <end position="19"/>
    </location>
</feature>
<reference evidence="3" key="1">
    <citation type="submission" date="2023-06" db="EMBL/GenBank/DDBJ databases">
        <title>Genome-scale phylogeny and comparative genomics of the fungal order Sordariales.</title>
        <authorList>
            <consortium name="Lawrence Berkeley National Laboratory"/>
            <person name="Hensen N."/>
            <person name="Bonometti L."/>
            <person name="Westerberg I."/>
            <person name="Brannstrom I.O."/>
            <person name="Guillou S."/>
            <person name="Cros-Aarteil S."/>
            <person name="Calhoun S."/>
            <person name="Haridas S."/>
            <person name="Kuo A."/>
            <person name="Mondo S."/>
            <person name="Pangilinan J."/>
            <person name="Riley R."/>
            <person name="LaButti K."/>
            <person name="Andreopoulos B."/>
            <person name="Lipzen A."/>
            <person name="Chen C."/>
            <person name="Yanf M."/>
            <person name="Daum C."/>
            <person name="Ng V."/>
            <person name="Clum A."/>
            <person name="Steindorff A."/>
            <person name="Ohm R."/>
            <person name="Martin F."/>
            <person name="Silar P."/>
            <person name="Natvig D."/>
            <person name="Lalanne C."/>
            <person name="Gautier V."/>
            <person name="Ament-velasquez S.L."/>
            <person name="Kruys A."/>
            <person name="Hutchinson M.I."/>
            <person name="Powell A.J."/>
            <person name="Barry K."/>
            <person name="Miller A.N."/>
            <person name="Grigoriev I.V."/>
            <person name="Debuchy R."/>
            <person name="Gladieux P."/>
            <person name="Thoren M.H."/>
            <person name="Johannesson H."/>
        </authorList>
    </citation>
    <scope>NUCLEOTIDE SEQUENCE</scope>
    <source>
        <strain evidence="3">SMH2392-1A</strain>
    </source>
</reference>
<feature type="non-terminal residue" evidence="3">
    <location>
        <position position="197"/>
    </location>
</feature>
<dbReference type="Proteomes" id="UP001172101">
    <property type="component" value="Unassembled WGS sequence"/>
</dbReference>
<name>A0AA40DWK7_9PEZI</name>
<feature type="non-terminal residue" evidence="3">
    <location>
        <position position="1"/>
    </location>
</feature>
<dbReference type="EMBL" id="JAUIRO010000004">
    <property type="protein sequence ID" value="KAK0718265.1"/>
    <property type="molecule type" value="Genomic_DNA"/>
</dbReference>
<accession>A0AA40DWK7</accession>
<evidence type="ECO:0000313" key="3">
    <source>
        <dbReference type="EMBL" id="KAK0718265.1"/>
    </source>
</evidence>
<sequence length="197" mass="20221">CGCGMLVFILSCIIALLSAAVIGLAAGTGIESQRANDATSKISALRTPTASSTTKPGGASETPLPPGLIDDGCADNPESVSGSKYTSFSLFGGLTFQRFCNMDTPYQPLLSLFTADFQACMDSCASYTKYSPTFFGNNVNTTCAAVSFVPAWSSKLNASSAGSPGNCYLKPGPQNESALVVPSIDVACHAAVLMNAS</sequence>
<protein>
    <submittedName>
        <fullName evidence="3">Uncharacterized protein</fullName>
    </submittedName>
</protein>
<dbReference type="AlphaFoldDB" id="A0AA40DWK7"/>
<keyword evidence="4" id="KW-1185">Reference proteome</keyword>
<feature type="compositionally biased region" description="Polar residues" evidence="1">
    <location>
        <begin position="44"/>
        <end position="55"/>
    </location>
</feature>
<evidence type="ECO:0000256" key="2">
    <source>
        <dbReference type="SAM" id="SignalP"/>
    </source>
</evidence>
<organism evidence="3 4">
    <name type="scientific">Lasiosphaeria miniovina</name>
    <dbReference type="NCBI Taxonomy" id="1954250"/>
    <lineage>
        <taxon>Eukaryota</taxon>
        <taxon>Fungi</taxon>
        <taxon>Dikarya</taxon>
        <taxon>Ascomycota</taxon>
        <taxon>Pezizomycotina</taxon>
        <taxon>Sordariomycetes</taxon>
        <taxon>Sordariomycetidae</taxon>
        <taxon>Sordariales</taxon>
        <taxon>Lasiosphaeriaceae</taxon>
        <taxon>Lasiosphaeria</taxon>
    </lineage>
</organism>